<feature type="domain" description="Transcriptional repressor PaaX-like N-terminal" evidence="1">
    <location>
        <begin position="34"/>
        <end position="102"/>
    </location>
</feature>
<dbReference type="Pfam" id="PF07848">
    <property type="entry name" value="PaaX"/>
    <property type="match status" value="1"/>
</dbReference>
<dbReference type="Pfam" id="PF20803">
    <property type="entry name" value="PaaX_M"/>
    <property type="match status" value="1"/>
</dbReference>
<evidence type="ECO:0000313" key="5">
    <source>
        <dbReference type="Proteomes" id="UP000194350"/>
    </source>
</evidence>
<dbReference type="InterPro" id="IPR048846">
    <property type="entry name" value="PaaX-like_central"/>
</dbReference>
<dbReference type="InterPro" id="IPR011965">
    <property type="entry name" value="PaaX_trns_reg"/>
</dbReference>
<dbReference type="Gene3D" id="1.10.10.10">
    <property type="entry name" value="Winged helix-like DNA-binding domain superfamily/Winged helix DNA-binding domain"/>
    <property type="match status" value="1"/>
</dbReference>
<gene>
    <name evidence="4" type="ORF">Xvie_02277</name>
</gene>
<dbReference type="Pfam" id="PF08223">
    <property type="entry name" value="PaaX_C"/>
    <property type="match status" value="1"/>
</dbReference>
<evidence type="ECO:0000313" key="4">
    <source>
        <dbReference type="EMBL" id="OTA15940.1"/>
    </source>
</evidence>
<dbReference type="AlphaFoldDB" id="A0A1Y2SDP5"/>
<dbReference type="STRING" id="351656.Xvie_02277"/>
<dbReference type="Proteomes" id="UP000194350">
    <property type="component" value="Unassembled WGS sequence"/>
</dbReference>
<keyword evidence="5" id="KW-1185">Reference proteome</keyword>
<dbReference type="InterPro" id="IPR036388">
    <property type="entry name" value="WH-like_DNA-bd_sf"/>
</dbReference>
<proteinExistence type="predicted"/>
<feature type="domain" description="Transcriptional repressor PaaX-like C-terminal" evidence="2">
    <location>
        <begin position="205"/>
        <end position="296"/>
    </location>
</feature>
<feature type="domain" description="Transcriptional repressor PaaX-like central Cas2-like" evidence="3">
    <location>
        <begin position="119"/>
        <end position="196"/>
    </location>
</feature>
<reference evidence="4 5" key="1">
    <citation type="submission" date="2016-10" db="EMBL/GenBank/DDBJ databases">
        <title>Systematic genetic and metabolomic analysis of Xenorhabdus and Photorhabdus spp., highlights the requirements for a dual symbiotic and pathogenic life style.</title>
        <authorList>
            <person name="Tobias N.J."/>
            <person name="Wolff H."/>
            <person name="Djahanschiri B."/>
            <person name="Pidot S.J."/>
            <person name="Stinear T.P."/>
            <person name="Ebersberger I."/>
            <person name="Bode H.B."/>
        </authorList>
    </citation>
    <scope>NUCLEOTIDE SEQUENCE [LARGE SCALE GENOMIC DNA]</scope>
    <source>
        <strain evidence="4 5">DSM 22392</strain>
    </source>
</reference>
<dbReference type="PIRSF" id="PIRSF020623">
    <property type="entry name" value="PaaX"/>
    <property type="match status" value="1"/>
</dbReference>
<organism evidence="4 5">
    <name type="scientific">Xenorhabdus vietnamensis</name>
    <dbReference type="NCBI Taxonomy" id="351656"/>
    <lineage>
        <taxon>Bacteria</taxon>
        <taxon>Pseudomonadati</taxon>
        <taxon>Pseudomonadota</taxon>
        <taxon>Gammaproteobacteria</taxon>
        <taxon>Enterobacterales</taxon>
        <taxon>Morganellaceae</taxon>
        <taxon>Xenorhabdus</taxon>
    </lineage>
</organism>
<sequence length="326" mass="37880">MLMSRHTFEQITENMAHKLDDFIQHALNAQPISGTSLIISLYGDALSHRGGEVWLGSLSLLLEPIGFSDRFVRTSVFRLQKEGWLAVEKLGRRSYYRIAERGMNQFRHAESKIYLSEQPEWDGKWDLLLLESVAKNERNRLKKELDWLGFAQLNTTLMAAPSSAQRDIPALLGELNASDSVIYFRADYPYPRSEQSLKELVSINWSLEQISQHYHEFIVSFRPLMTLLRDCHEADLTPERCFQLRLLLIHFYRRIVLRDPMLPDALLPTQWEGLIARNLCINIYQHIDLAATRYISERCETTIGQLPQPTAAYYRRFGSSHSEMFT</sequence>
<dbReference type="PANTHER" id="PTHR30319">
    <property type="entry name" value="PHENYLACETIC ACID REGULATOR-RELATED TRANSCRIPTIONAL REPRESSOR"/>
    <property type="match status" value="1"/>
</dbReference>
<dbReference type="InterPro" id="IPR012906">
    <property type="entry name" value="PaaX-like_N"/>
</dbReference>
<dbReference type="InterPro" id="IPR013225">
    <property type="entry name" value="PaaX_C"/>
</dbReference>
<evidence type="ECO:0000259" key="3">
    <source>
        <dbReference type="Pfam" id="PF20803"/>
    </source>
</evidence>
<dbReference type="EMBL" id="MUBJ01000011">
    <property type="protein sequence ID" value="OTA15940.1"/>
    <property type="molecule type" value="Genomic_DNA"/>
</dbReference>
<evidence type="ECO:0000259" key="2">
    <source>
        <dbReference type="Pfam" id="PF08223"/>
    </source>
</evidence>
<dbReference type="NCBIfam" id="TIGR02277">
    <property type="entry name" value="PaaX_trns_reg"/>
    <property type="match status" value="1"/>
</dbReference>
<accession>A0A1Y2SDP5</accession>
<protein>
    <submittedName>
        <fullName evidence="4">Phenylacetic acid degradation operon negative regulatory protein PaaX</fullName>
    </submittedName>
</protein>
<dbReference type="PANTHER" id="PTHR30319:SF1">
    <property type="entry name" value="TRANSCRIPTIONAL REPRESSOR PAAX"/>
    <property type="match status" value="1"/>
</dbReference>
<dbReference type="Gene3D" id="3.30.70.2650">
    <property type="match status" value="1"/>
</dbReference>
<dbReference type="GO" id="GO:0006351">
    <property type="term" value="P:DNA-templated transcription"/>
    <property type="evidence" value="ECO:0007669"/>
    <property type="project" value="InterPro"/>
</dbReference>
<name>A0A1Y2SDP5_9GAMM</name>
<comment type="caution">
    <text evidence="4">The sequence shown here is derived from an EMBL/GenBank/DDBJ whole genome shotgun (WGS) entry which is preliminary data.</text>
</comment>
<dbReference type="Gene3D" id="1.20.58.1460">
    <property type="match status" value="1"/>
</dbReference>
<evidence type="ECO:0000259" key="1">
    <source>
        <dbReference type="Pfam" id="PF07848"/>
    </source>
</evidence>